<dbReference type="GO" id="GO:0004861">
    <property type="term" value="F:cyclin-dependent protein serine/threonine kinase inhibitor activity"/>
    <property type="evidence" value="ECO:0007669"/>
    <property type="project" value="InterPro"/>
</dbReference>
<comment type="similarity">
    <text evidence="1">Belongs to the CDI family.</text>
</comment>
<dbReference type="AlphaFoldDB" id="A0A7K6TPA7"/>
<gene>
    <name evidence="5" type="primary">Cdkn1a_0</name>
    <name evidence="5" type="ORF">AEGBEN_R09472</name>
</gene>
<feature type="domain" description="Cyclin-dependent kinase inhibitor" evidence="4">
    <location>
        <begin position="49"/>
        <end position="96"/>
    </location>
</feature>
<proteinExistence type="inferred from homology"/>
<feature type="region of interest" description="Disordered" evidence="3">
    <location>
        <begin position="141"/>
        <end position="169"/>
    </location>
</feature>
<dbReference type="GO" id="GO:0072331">
    <property type="term" value="P:signal transduction by p53 class mediator"/>
    <property type="evidence" value="ECO:0007669"/>
    <property type="project" value="InterPro"/>
</dbReference>
<dbReference type="InterPro" id="IPR003175">
    <property type="entry name" value="CDI_dom"/>
</dbReference>
<dbReference type="EMBL" id="VZRW01000202">
    <property type="protein sequence ID" value="NWX11670.1"/>
    <property type="molecule type" value="Genomic_DNA"/>
</dbReference>
<evidence type="ECO:0000259" key="4">
    <source>
        <dbReference type="Pfam" id="PF02234"/>
    </source>
</evidence>
<evidence type="ECO:0000256" key="1">
    <source>
        <dbReference type="ARBA" id="ARBA00006726"/>
    </source>
</evidence>
<evidence type="ECO:0000256" key="3">
    <source>
        <dbReference type="SAM" id="MobiDB-lite"/>
    </source>
</evidence>
<evidence type="ECO:0000313" key="5">
    <source>
        <dbReference type="EMBL" id="NWX11670.1"/>
    </source>
</evidence>
<dbReference type="OrthoDB" id="6373236at2759"/>
<dbReference type="InterPro" id="IPR044898">
    <property type="entry name" value="CDI_dom_sf"/>
</dbReference>
<dbReference type="Pfam" id="PF02234">
    <property type="entry name" value="CDI"/>
    <property type="match status" value="1"/>
</dbReference>
<dbReference type="InterPro" id="IPR029841">
    <property type="entry name" value="CDKN1A"/>
</dbReference>
<dbReference type="GO" id="GO:0007346">
    <property type="term" value="P:regulation of mitotic cell cycle"/>
    <property type="evidence" value="ECO:0007669"/>
    <property type="project" value="InterPro"/>
</dbReference>
<dbReference type="PANTHER" id="PTHR46778">
    <property type="entry name" value="CYCLIN-DEPENDENT KINASE INHIBITOR 1-RELATED"/>
    <property type="match status" value="1"/>
</dbReference>
<comment type="caution">
    <text evidence="5">The sequence shown here is derived from an EMBL/GenBank/DDBJ whole genome shotgun (WGS) entry which is preliminary data.</text>
</comment>
<organism evidence="5 6">
    <name type="scientific">Aegotheles bennettii</name>
    <dbReference type="NCBI Taxonomy" id="48278"/>
    <lineage>
        <taxon>Eukaryota</taxon>
        <taxon>Metazoa</taxon>
        <taxon>Chordata</taxon>
        <taxon>Craniata</taxon>
        <taxon>Vertebrata</taxon>
        <taxon>Euteleostomi</taxon>
        <taxon>Archelosauria</taxon>
        <taxon>Archosauria</taxon>
        <taxon>Dinosauria</taxon>
        <taxon>Saurischia</taxon>
        <taxon>Theropoda</taxon>
        <taxon>Coelurosauria</taxon>
        <taxon>Aves</taxon>
        <taxon>Neognathae</taxon>
        <taxon>Neoaves</taxon>
        <taxon>Strisores</taxon>
        <taxon>Caprimulgiformes</taxon>
        <taxon>Aegothelidae</taxon>
        <taxon>Aegotheles</taxon>
    </lineage>
</organism>
<dbReference type="PANTHER" id="PTHR46778:SF2">
    <property type="entry name" value="CYCLIN-DEPENDENT KINASE INHIBITOR DOMAIN-CONTAINING PROTEIN"/>
    <property type="match status" value="1"/>
</dbReference>
<evidence type="ECO:0000313" key="6">
    <source>
        <dbReference type="Proteomes" id="UP000559068"/>
    </source>
</evidence>
<keyword evidence="2" id="KW-0649">Protein kinase inhibitor</keyword>
<dbReference type="GO" id="GO:0005634">
    <property type="term" value="C:nucleus"/>
    <property type="evidence" value="ECO:0007669"/>
    <property type="project" value="InterPro"/>
</dbReference>
<protein>
    <submittedName>
        <fullName evidence="5">CDN1A inhibitor</fullName>
    </submittedName>
</protein>
<evidence type="ECO:0000256" key="2">
    <source>
        <dbReference type="ARBA" id="ARBA00023013"/>
    </source>
</evidence>
<name>A0A7K6TPA7_9AVES</name>
<keyword evidence="6" id="KW-1185">Reference proteome</keyword>
<accession>A0A7K6TPA7</accession>
<reference evidence="5 6" key="1">
    <citation type="submission" date="2019-09" db="EMBL/GenBank/DDBJ databases">
        <title>Bird 10,000 Genomes (B10K) Project - Family phase.</title>
        <authorList>
            <person name="Zhang G."/>
        </authorList>
    </citation>
    <scope>NUCLEOTIDE SEQUENCE [LARGE SCALE GENOMIC DNA]</scope>
    <source>
        <strain evidence="5">B10K-DU-029-76</strain>
        <tissue evidence="5">Heart</tissue>
    </source>
</reference>
<feature type="non-terminal residue" evidence="5">
    <location>
        <position position="1"/>
    </location>
</feature>
<dbReference type="Proteomes" id="UP000559068">
    <property type="component" value="Unassembled WGS sequence"/>
</dbReference>
<feature type="non-terminal residue" evidence="5">
    <location>
        <position position="187"/>
    </location>
</feature>
<dbReference type="Gene3D" id="4.10.365.10">
    <property type="entry name" value="p27"/>
    <property type="match status" value="1"/>
</dbReference>
<sequence length="187" mass="21689">PTQLSMERVADGLSVLGRESLLYTLTGEQHWGEKMKRRPGKRTCAQRKLFGLVDHEQLQQDFQHMLWNGVEVAQKNWNFYFLQDMPTEGLLQWDKLEGHEVPTFYHSCVVRDARRPLQHLNWPLGREDKSHYFAQVALTEKPKNSKKAGSKRISEGKKRRQTSLTDYYSAKKQVKTNVQSAAEKSAS</sequence>